<feature type="signal peptide" evidence="2">
    <location>
        <begin position="1"/>
        <end position="23"/>
    </location>
</feature>
<evidence type="ECO:0000313" key="5">
    <source>
        <dbReference type="Proteomes" id="UP000628017"/>
    </source>
</evidence>
<keyword evidence="5" id="KW-1185">Reference proteome</keyword>
<reference evidence="4" key="2">
    <citation type="submission" date="2020-09" db="EMBL/GenBank/DDBJ databases">
        <authorList>
            <person name="Sun Q."/>
            <person name="Zhou Y."/>
        </authorList>
    </citation>
    <scope>NUCLEOTIDE SEQUENCE</scope>
    <source>
        <strain evidence="4">CGMCC 1.15880</strain>
    </source>
</reference>
<dbReference type="AlphaFoldDB" id="A0A916VMN9"/>
<sequence>MNKTRLVLALCLSIAASALPAAANPLEEYLWVKRPLVIFADTPEDPRFVRQMELLAENPEAMEERDVVVLIDTDAATPSELRKLLRPKGFQLTIVGKDGQVKLRKPRPWTVRELNRSIDKMPLRQQEIRQRWER</sequence>
<name>A0A916VMN9_9RHOB</name>
<dbReference type="EMBL" id="BMKA01000001">
    <property type="protein sequence ID" value="GGA09492.1"/>
    <property type="molecule type" value="Genomic_DNA"/>
</dbReference>
<evidence type="ECO:0000313" key="4">
    <source>
        <dbReference type="EMBL" id="GGA09492.1"/>
    </source>
</evidence>
<evidence type="ECO:0000256" key="2">
    <source>
        <dbReference type="SAM" id="SignalP"/>
    </source>
</evidence>
<dbReference type="Proteomes" id="UP000628017">
    <property type="component" value="Unassembled WGS sequence"/>
</dbReference>
<dbReference type="InterPro" id="IPR025232">
    <property type="entry name" value="DUF4174"/>
</dbReference>
<evidence type="ECO:0000259" key="3">
    <source>
        <dbReference type="Pfam" id="PF13778"/>
    </source>
</evidence>
<comment type="caution">
    <text evidence="4">The sequence shown here is derived from an EMBL/GenBank/DDBJ whole genome shotgun (WGS) entry which is preliminary data.</text>
</comment>
<feature type="chain" id="PRO_5037363789" description="DUF4174 domain-containing protein" evidence="2">
    <location>
        <begin position="24"/>
        <end position="134"/>
    </location>
</feature>
<accession>A0A916VMN9</accession>
<proteinExistence type="predicted"/>
<dbReference type="RefSeq" id="WP_188670912.1">
    <property type="nucleotide sequence ID" value="NZ_BMKA01000001.1"/>
</dbReference>
<dbReference type="Pfam" id="PF13778">
    <property type="entry name" value="DUF4174"/>
    <property type="match status" value="1"/>
</dbReference>
<evidence type="ECO:0000256" key="1">
    <source>
        <dbReference type="ARBA" id="ARBA00022729"/>
    </source>
</evidence>
<feature type="domain" description="DUF4174" evidence="3">
    <location>
        <begin position="25"/>
        <end position="127"/>
    </location>
</feature>
<organism evidence="4 5">
    <name type="scientific">Neptunicoccus cionae</name>
    <dbReference type="NCBI Taxonomy" id="2035344"/>
    <lineage>
        <taxon>Bacteria</taxon>
        <taxon>Pseudomonadati</taxon>
        <taxon>Pseudomonadota</taxon>
        <taxon>Alphaproteobacteria</taxon>
        <taxon>Rhodobacterales</taxon>
        <taxon>Paracoccaceae</taxon>
        <taxon>Neptunicoccus</taxon>
    </lineage>
</organism>
<protein>
    <recommendedName>
        <fullName evidence="3">DUF4174 domain-containing protein</fullName>
    </recommendedName>
</protein>
<gene>
    <name evidence="4" type="ORF">GCM10011498_06830</name>
</gene>
<reference evidence="4" key="1">
    <citation type="journal article" date="2014" name="Int. J. Syst. Evol. Microbiol.">
        <title>Complete genome sequence of Corynebacterium casei LMG S-19264T (=DSM 44701T), isolated from a smear-ripened cheese.</title>
        <authorList>
            <consortium name="US DOE Joint Genome Institute (JGI-PGF)"/>
            <person name="Walter F."/>
            <person name="Albersmeier A."/>
            <person name="Kalinowski J."/>
            <person name="Ruckert C."/>
        </authorList>
    </citation>
    <scope>NUCLEOTIDE SEQUENCE</scope>
    <source>
        <strain evidence="4">CGMCC 1.15880</strain>
    </source>
</reference>
<keyword evidence="1 2" id="KW-0732">Signal</keyword>